<organism evidence="3 5">
    <name type="scientific">Adineta ricciae</name>
    <name type="common">Rotifer</name>
    <dbReference type="NCBI Taxonomy" id="249248"/>
    <lineage>
        <taxon>Eukaryota</taxon>
        <taxon>Metazoa</taxon>
        <taxon>Spiralia</taxon>
        <taxon>Gnathifera</taxon>
        <taxon>Rotifera</taxon>
        <taxon>Eurotatoria</taxon>
        <taxon>Bdelloidea</taxon>
        <taxon>Adinetida</taxon>
        <taxon>Adinetidae</taxon>
        <taxon>Adineta</taxon>
    </lineage>
</organism>
<reference evidence="3" key="1">
    <citation type="submission" date="2021-02" db="EMBL/GenBank/DDBJ databases">
        <authorList>
            <person name="Nowell W R."/>
        </authorList>
    </citation>
    <scope>NUCLEOTIDE SEQUENCE</scope>
</reference>
<evidence type="ECO:0000256" key="1">
    <source>
        <dbReference type="SAM" id="SignalP"/>
    </source>
</evidence>
<dbReference type="Proteomes" id="UP000663828">
    <property type="component" value="Unassembled WGS sequence"/>
</dbReference>
<comment type="caution">
    <text evidence="3">The sequence shown here is derived from an EMBL/GenBank/DDBJ whole genome shotgun (WGS) entry which is preliminary data.</text>
</comment>
<gene>
    <name evidence="3" type="ORF">EDS130_LOCUS40999</name>
    <name evidence="2" type="ORF">XAT740_LOCUS3231</name>
</gene>
<dbReference type="OrthoDB" id="9983261at2759"/>
<protein>
    <submittedName>
        <fullName evidence="3">Uncharacterized protein</fullName>
    </submittedName>
</protein>
<feature type="chain" id="PRO_5035687546" evidence="1">
    <location>
        <begin position="21"/>
        <end position="169"/>
    </location>
</feature>
<dbReference type="EMBL" id="CAJNOJ010000517">
    <property type="protein sequence ID" value="CAF1474239.1"/>
    <property type="molecule type" value="Genomic_DNA"/>
</dbReference>
<evidence type="ECO:0000313" key="5">
    <source>
        <dbReference type="Proteomes" id="UP000663852"/>
    </source>
</evidence>
<name>A0A815R901_ADIRI</name>
<dbReference type="Proteomes" id="UP000663852">
    <property type="component" value="Unassembled WGS sequence"/>
</dbReference>
<keyword evidence="4" id="KW-1185">Reference proteome</keyword>
<evidence type="ECO:0000313" key="3">
    <source>
        <dbReference type="EMBL" id="CAF1474239.1"/>
    </source>
</evidence>
<feature type="signal peptide" evidence="1">
    <location>
        <begin position="1"/>
        <end position="20"/>
    </location>
</feature>
<dbReference type="EMBL" id="CAJNOR010000121">
    <property type="protein sequence ID" value="CAF0806239.1"/>
    <property type="molecule type" value="Genomic_DNA"/>
</dbReference>
<evidence type="ECO:0000313" key="4">
    <source>
        <dbReference type="Proteomes" id="UP000663828"/>
    </source>
</evidence>
<proteinExistence type="predicted"/>
<evidence type="ECO:0000313" key="2">
    <source>
        <dbReference type="EMBL" id="CAF0806239.1"/>
    </source>
</evidence>
<sequence>MIISPRLVLLFLCIVDIAWSLSANQLAFLESTINENSCEFYNSLEKLMPCGKNGYVIGFGYKYCEAYLAARNEFNDIKWQNGVRVCLQRTILSKFQNISEASCSQISDWGFDSHFGCYMHPISDSPEINFCHLKSMDIIKIAWIAKSKLLKQEVMNQFLKLIQQCTTPN</sequence>
<dbReference type="AlphaFoldDB" id="A0A815R901"/>
<accession>A0A815R901</accession>
<keyword evidence="1" id="KW-0732">Signal</keyword>